<keyword evidence="5 7" id="KW-0472">Membrane</keyword>
<evidence type="ECO:0000256" key="2">
    <source>
        <dbReference type="ARBA" id="ARBA00022475"/>
    </source>
</evidence>
<feature type="transmembrane region" description="Helical" evidence="7">
    <location>
        <begin position="208"/>
        <end position="234"/>
    </location>
</feature>
<keyword evidence="9" id="KW-1185">Reference proteome</keyword>
<feature type="compositionally biased region" description="Polar residues" evidence="6">
    <location>
        <begin position="246"/>
        <end position="268"/>
    </location>
</feature>
<feature type="region of interest" description="Disordered" evidence="6">
    <location>
        <begin position="246"/>
        <end position="277"/>
    </location>
</feature>
<evidence type="ECO:0000256" key="6">
    <source>
        <dbReference type="SAM" id="MobiDB-lite"/>
    </source>
</evidence>
<dbReference type="InterPro" id="IPR000276">
    <property type="entry name" value="GPCR_Rhodpsn"/>
</dbReference>
<dbReference type="PRINTS" id="PR00237">
    <property type="entry name" value="GPCRRHODOPSN"/>
</dbReference>
<name>A0A9J7N180_BRAFL</name>
<dbReference type="OMA" id="IEYITTV"/>
<feature type="transmembrane region" description="Helical" evidence="7">
    <location>
        <begin position="288"/>
        <end position="308"/>
    </location>
</feature>
<sequence length="427" mass="46409">MFNNSSVLQLDSNKTSVHEFDGPVPCLLWYLLNTNVPYSQAEEACSMYFKEFETGTTIIYGLTSGFIIITNAAVLWGIIGKRQLHTSFYFYMANLSLADILAGIALLCYPTVVLMGETSLYSRMIIATVVISSQVLSASALALQSGNSYIAVRHPTYFHNHADTANRNAGVAIVSSWLLSLLSLAPIMGWNCLDMPTQNCSTFYYTAYLGLVGGMIILLAITSLFTTISAFIALKQRQKNRFGQLTGAQPIQGNSSTQNRVGQNQPHNLAQKEAERKDQKSLNKIKTVLTYVGFAFMAWLLPLVLTSLCHDGNCLLPTGARGMVVLITLNSAINPIVSLVRTPDLRKAVWQNMTAIYRVPTALVTMIRGNLDNPRGVQGVPLSATNMQGGAVQNTPAGHSNAPVNLALAGPDTASLQVMNIEYITTV</sequence>
<dbReference type="GO" id="GO:0005737">
    <property type="term" value="C:cytoplasm"/>
    <property type="evidence" value="ECO:0000318"/>
    <property type="project" value="GO_Central"/>
</dbReference>
<evidence type="ECO:0000313" key="10">
    <source>
        <dbReference type="RefSeq" id="XP_035686284.1"/>
    </source>
</evidence>
<evidence type="ECO:0000313" key="9">
    <source>
        <dbReference type="Proteomes" id="UP000001554"/>
    </source>
</evidence>
<dbReference type="InterPro" id="IPR017452">
    <property type="entry name" value="GPCR_Rhodpsn_7TM"/>
</dbReference>
<feature type="transmembrane region" description="Helical" evidence="7">
    <location>
        <begin position="57"/>
        <end position="76"/>
    </location>
</feature>
<keyword evidence="3 7" id="KW-0812">Transmembrane</keyword>
<feature type="transmembrane region" description="Helical" evidence="7">
    <location>
        <begin position="88"/>
        <end position="112"/>
    </location>
</feature>
<dbReference type="Proteomes" id="UP000001554">
    <property type="component" value="Chromosome 9"/>
</dbReference>
<evidence type="ECO:0000256" key="4">
    <source>
        <dbReference type="ARBA" id="ARBA00022989"/>
    </source>
</evidence>
<dbReference type="GO" id="GO:0004930">
    <property type="term" value="F:G protein-coupled receptor activity"/>
    <property type="evidence" value="ECO:0000318"/>
    <property type="project" value="GO_Central"/>
</dbReference>
<dbReference type="GO" id="GO:0005886">
    <property type="term" value="C:plasma membrane"/>
    <property type="evidence" value="ECO:0000318"/>
    <property type="project" value="GO_Central"/>
</dbReference>
<keyword evidence="2" id="KW-1003">Cell membrane</keyword>
<dbReference type="PROSITE" id="PS50262">
    <property type="entry name" value="G_PROTEIN_RECEP_F1_2"/>
    <property type="match status" value="1"/>
</dbReference>
<feature type="transmembrane region" description="Helical" evidence="7">
    <location>
        <begin position="124"/>
        <end position="143"/>
    </location>
</feature>
<dbReference type="KEGG" id="bfo:118422693"/>
<feature type="transmembrane region" description="Helical" evidence="7">
    <location>
        <begin position="320"/>
        <end position="340"/>
    </location>
</feature>
<dbReference type="Gene3D" id="1.20.1070.10">
    <property type="entry name" value="Rhodopsin 7-helix transmembrane proteins"/>
    <property type="match status" value="1"/>
</dbReference>
<evidence type="ECO:0000256" key="7">
    <source>
        <dbReference type="SAM" id="Phobius"/>
    </source>
</evidence>
<feature type="transmembrane region" description="Helical" evidence="7">
    <location>
        <begin position="169"/>
        <end position="188"/>
    </location>
</feature>
<gene>
    <name evidence="10" type="primary">LOC118422693</name>
</gene>
<dbReference type="GO" id="GO:0007189">
    <property type="term" value="P:adenylate cyclase-activating G protein-coupled receptor signaling pathway"/>
    <property type="evidence" value="ECO:0000318"/>
    <property type="project" value="GO_Central"/>
</dbReference>
<dbReference type="OrthoDB" id="10049450at2759"/>
<dbReference type="Pfam" id="PF00001">
    <property type="entry name" value="7tm_1"/>
    <property type="match status" value="1"/>
</dbReference>
<dbReference type="SUPFAM" id="SSF81321">
    <property type="entry name" value="Family A G protein-coupled receptor-like"/>
    <property type="match status" value="1"/>
</dbReference>
<comment type="subcellular location">
    <subcellularLocation>
        <location evidence="1">Cell membrane</location>
        <topology evidence="1">Multi-pass membrane protein</topology>
    </subcellularLocation>
</comment>
<keyword evidence="4 7" id="KW-1133">Transmembrane helix</keyword>
<evidence type="ECO:0000256" key="5">
    <source>
        <dbReference type="ARBA" id="ARBA00023136"/>
    </source>
</evidence>
<organism evidence="9 10">
    <name type="scientific">Branchiostoma floridae</name>
    <name type="common">Florida lancelet</name>
    <name type="synonym">Amphioxus</name>
    <dbReference type="NCBI Taxonomy" id="7739"/>
    <lineage>
        <taxon>Eukaryota</taxon>
        <taxon>Metazoa</taxon>
        <taxon>Chordata</taxon>
        <taxon>Cephalochordata</taxon>
        <taxon>Leptocardii</taxon>
        <taxon>Amphioxiformes</taxon>
        <taxon>Branchiostomatidae</taxon>
        <taxon>Branchiostoma</taxon>
    </lineage>
</organism>
<dbReference type="AlphaFoldDB" id="A0A9J7N180"/>
<accession>A0A9J7N180</accession>
<evidence type="ECO:0000256" key="1">
    <source>
        <dbReference type="ARBA" id="ARBA00004651"/>
    </source>
</evidence>
<dbReference type="GeneID" id="118422693"/>
<evidence type="ECO:0000256" key="3">
    <source>
        <dbReference type="ARBA" id="ARBA00022692"/>
    </source>
</evidence>
<reference evidence="10" key="2">
    <citation type="submission" date="2025-08" db="UniProtKB">
        <authorList>
            <consortium name="RefSeq"/>
        </authorList>
    </citation>
    <scope>IDENTIFICATION</scope>
    <source>
        <strain evidence="10">S238N-H82</strain>
        <tissue evidence="10">Testes</tissue>
    </source>
</reference>
<dbReference type="PANTHER" id="PTHR22750">
    <property type="entry name" value="G-PROTEIN COUPLED RECEPTOR"/>
    <property type="match status" value="1"/>
</dbReference>
<reference evidence="9" key="1">
    <citation type="journal article" date="2020" name="Nat. Ecol. Evol.">
        <title>Deeply conserved synteny resolves early events in vertebrate evolution.</title>
        <authorList>
            <person name="Simakov O."/>
            <person name="Marletaz F."/>
            <person name="Yue J.X."/>
            <person name="O'Connell B."/>
            <person name="Jenkins J."/>
            <person name="Brandt A."/>
            <person name="Calef R."/>
            <person name="Tung C.H."/>
            <person name="Huang T.K."/>
            <person name="Schmutz J."/>
            <person name="Satoh N."/>
            <person name="Yu J.K."/>
            <person name="Putnam N.H."/>
            <person name="Green R.E."/>
            <person name="Rokhsar D.S."/>
        </authorList>
    </citation>
    <scope>NUCLEOTIDE SEQUENCE [LARGE SCALE GENOMIC DNA]</scope>
    <source>
        <strain evidence="9">S238N-H82</strain>
    </source>
</reference>
<evidence type="ECO:0000259" key="8">
    <source>
        <dbReference type="PROSITE" id="PS50262"/>
    </source>
</evidence>
<proteinExistence type="predicted"/>
<feature type="domain" description="G-protein coupled receptors family 1 profile" evidence="8">
    <location>
        <begin position="70"/>
        <end position="338"/>
    </location>
</feature>
<protein>
    <submittedName>
        <fullName evidence="10">Sphingosine 1-phosphate receptor 1-like</fullName>
    </submittedName>
</protein>
<dbReference type="RefSeq" id="XP_035686284.1">
    <property type="nucleotide sequence ID" value="XM_035830391.1"/>
</dbReference>